<keyword evidence="15" id="KW-0479">Metal-binding</keyword>
<dbReference type="EC" id="3.2.1.-" evidence="16"/>
<evidence type="ECO:0000256" key="14">
    <source>
        <dbReference type="PIRSR" id="PIRSR601382-1"/>
    </source>
</evidence>
<comment type="subcellular location">
    <subcellularLocation>
        <location evidence="1">Endoplasmic reticulum</location>
    </subcellularLocation>
</comment>
<reference evidence="20 21" key="1">
    <citation type="submission" date="2018-08" db="EMBL/GenBank/DDBJ databases">
        <title>Aphanomyces genome sequencing and annotation.</title>
        <authorList>
            <person name="Minardi D."/>
            <person name="Oidtmann B."/>
            <person name="Van Der Giezen M."/>
            <person name="Studholme D.J."/>
        </authorList>
    </citation>
    <scope>NUCLEOTIDE SEQUENCE [LARGE SCALE GENOMIC DNA]</scope>
    <source>
        <strain evidence="20 21">NJM0002</strain>
    </source>
</reference>
<dbReference type="PANTHER" id="PTHR45679:SF6">
    <property type="entry name" value="ER DEGRADATION-ENHANCING ALPHA-MANNOSIDASE-LIKE PROTEIN 2"/>
    <property type="match status" value="1"/>
</dbReference>
<dbReference type="Gene3D" id="3.40.50.300">
    <property type="entry name" value="P-loop containing nucleotide triphosphate hydrolases"/>
    <property type="match status" value="1"/>
</dbReference>
<evidence type="ECO:0000313" key="21">
    <source>
        <dbReference type="Proteomes" id="UP000285060"/>
    </source>
</evidence>
<feature type="binding site" evidence="15">
    <location>
        <position position="623"/>
    </location>
    <ligand>
        <name>Ca(2+)</name>
        <dbReference type="ChEBI" id="CHEBI:29108"/>
    </ligand>
</feature>
<gene>
    <name evidence="20" type="ORF">DYB32_008228</name>
</gene>
<dbReference type="InterPro" id="IPR044865">
    <property type="entry name" value="MRH_dom"/>
</dbReference>
<dbReference type="GO" id="GO:0044322">
    <property type="term" value="C:endoplasmic reticulum quality control compartment"/>
    <property type="evidence" value="ECO:0007669"/>
    <property type="project" value="GOC"/>
</dbReference>
<dbReference type="NCBIfam" id="TIGR00041">
    <property type="entry name" value="DTMP_kinase"/>
    <property type="match status" value="1"/>
</dbReference>
<dbReference type="PRINTS" id="PR00747">
    <property type="entry name" value="GLYHDRLASE47"/>
</dbReference>
<dbReference type="HAMAP" id="MF_00165">
    <property type="entry name" value="Thymidylate_kinase"/>
    <property type="match status" value="1"/>
</dbReference>
<dbReference type="EMBL" id="QUSY01001255">
    <property type="protein sequence ID" value="RHY25569.1"/>
    <property type="molecule type" value="Genomic_DNA"/>
</dbReference>
<dbReference type="InterPro" id="IPR012341">
    <property type="entry name" value="6hp_glycosidase-like_sf"/>
</dbReference>
<dbReference type="PANTHER" id="PTHR45679">
    <property type="entry name" value="ER DEGRADATION-ENHANCING ALPHA-MANNOSIDASE-LIKE PROTEIN 2"/>
    <property type="match status" value="1"/>
</dbReference>
<evidence type="ECO:0000256" key="17">
    <source>
        <dbReference type="SAM" id="MobiDB-lite"/>
    </source>
</evidence>
<dbReference type="InterPro" id="IPR039430">
    <property type="entry name" value="Thymidylate_kin-like_dom"/>
</dbReference>
<keyword evidence="9" id="KW-0418">Kinase</keyword>
<feature type="region of interest" description="Disordered" evidence="17">
    <location>
        <begin position="683"/>
        <end position="710"/>
    </location>
</feature>
<dbReference type="InterPro" id="IPR027417">
    <property type="entry name" value="P-loop_NTPase"/>
</dbReference>
<evidence type="ECO:0000256" key="18">
    <source>
        <dbReference type="SAM" id="SignalP"/>
    </source>
</evidence>
<dbReference type="SUPFAM" id="SSF52540">
    <property type="entry name" value="P-loop containing nucleoside triphosphate hydrolases"/>
    <property type="match status" value="1"/>
</dbReference>
<evidence type="ECO:0000256" key="7">
    <source>
        <dbReference type="ARBA" id="ARBA00022729"/>
    </source>
</evidence>
<dbReference type="GO" id="GO:0004571">
    <property type="term" value="F:mannosyl-oligosaccharide 1,2-alpha-mannosidase activity"/>
    <property type="evidence" value="ECO:0007669"/>
    <property type="project" value="InterPro"/>
</dbReference>
<evidence type="ECO:0000256" key="12">
    <source>
        <dbReference type="ARBA" id="ARBA00023157"/>
    </source>
</evidence>
<evidence type="ECO:0000313" key="20">
    <source>
        <dbReference type="EMBL" id="RHY25569.1"/>
    </source>
</evidence>
<feature type="domain" description="MRH" evidence="19">
    <location>
        <begin position="37"/>
        <end position="179"/>
    </location>
</feature>
<evidence type="ECO:0000256" key="1">
    <source>
        <dbReference type="ARBA" id="ARBA00004240"/>
    </source>
</evidence>
<keyword evidence="21" id="KW-1185">Reference proteome</keyword>
<sequence length="1532" mass="168446">MATVSARLVATSLLVTALITADPPAPSSAVVAEPAELPASIDGSTSVDDANDLNGVCRTFHTSGSWWRYEWCHEGHVRQYSVDATTGDEADVILLGTFDATHSSNLHNNRAPDNHRAYLSHVFLHGDMCASAQVARHRSTQVRFTCCVFRPQETYIESVAEPRLCDYLVTVCTPTACRTSPPPPSNMTLKTKEELAATVKRMFYHAYDSYMTHAFPLDNLKPISCKGENFELGKIPMLTLIDTLDTLVVFGDKDEFRRAVALVTSHATFDLDAEVSVFETTIRVLGGLLSAHLFAIDPALDVYSNASYSGGLLDLAVDLADRLLPAFLTKTGIPYGTVNLRRGVPKGETTIASTAGAGSLSIEFTMLSVLTKNPIYAKAARHAVRGLFFRRSALGLVGKHIDTKTGEWTESTSGPGSNSDSFYEYLLKMYVLFGDMEAYNMFQPVYSSVMEHNKHGDWYTDVSMWDGCVNAAYGAFVFENLVAFWPGMQSLLGDFTSSTRSLNAFYQVWQKYSFLPEQFDVGRWRPKKPTLNGYPLRPELLESTFYVHVATNDPSWLTAGALAVQSLERYAKTTCGYASIADVESRAQDDTMPSFFLSETCKYLYLLFDDTNFLRTANYVFTTEAHPFPVLPPALVDPILRASDEQTYVIPHTMPATPPTCPVLEFWRDFGFHRGFFDDAFEKTRPRCQPPSTKNKSTAPSATRGKDDGMATTSSLYGGKLLGSFQVEQLVSGFRVTRTSHPNEWIKVTNLGDPQIVVESEQHAAMTSSPPLTEFRVYDFATHAMRRCRLVLARGATISCSAAQFGLTRDAAVTVSIQNAPLKYGSPEQGCSALQSTPHRVVVVHRGECYFEEKARHAMHAGAAAAVVVNALDKGGGLMIMGPSKDSTTQTDMDIPVVMVPFGADAMLREAEANHEPISLEVGIVTDAQHLRVSGSRFDMAIAGADGWGIKLVAKRKPRDDNNDALVWTISITDAAAGGTVESARHDADPASLTHDDVDEYHMKLKLLGFTDDQLAHMGSDDPEARLDALVKGLRALGLEDVATVLLDESSSTKEIDHITALSTGVPATTDPTTPSTAMSDRPDEAAGDLFASPKLDLAPEVLGPAPSTRDDPLELPYDPRNPDTPAELPDGSPTTPSFERVAPLPVAVDRDERADKTCAAKRDSSYYLLLENDDQSRQDMMQGWTTGQTCHTQYLCRFNCTPSTAVTKLRSQMAALVLVFHTRSRCTLYLLPCTNEHNQTRAEQHLGQANAAGRVLERPSKRFAAVHEEALARPYADASTTQCGMRRIQPSRTHIAIRINTLLSGSSPWNRAIGKMAAPADVARRGALILLEGVDRCGKSTQAKILAQHLNGALQNFPDRTTSIGSTIHAYLSNACDMNDQAIHLLFSANRWELSGKLYDLLNQGTHVVLDRYCYSGAAFTAAKEKPGLSLDWCMRPEIGLPRPDVVIFLDISTQDAAQRAAYGEERYEKREFQERVRANFFRIMETEAVKNSPWHVLDATKSIDELHATIRDVVDAVIARVERTPIRVIE</sequence>
<organism evidence="20 21">
    <name type="scientific">Aphanomyces invadans</name>
    <dbReference type="NCBI Taxonomy" id="157072"/>
    <lineage>
        <taxon>Eukaryota</taxon>
        <taxon>Sar</taxon>
        <taxon>Stramenopiles</taxon>
        <taxon>Oomycota</taxon>
        <taxon>Saprolegniomycetes</taxon>
        <taxon>Saprolegniales</taxon>
        <taxon>Verrucalvaceae</taxon>
        <taxon>Aphanomyces</taxon>
    </lineage>
</organism>
<dbReference type="GO" id="GO:0004798">
    <property type="term" value="F:dTMP kinase activity"/>
    <property type="evidence" value="ECO:0007669"/>
    <property type="project" value="InterPro"/>
</dbReference>
<dbReference type="Pfam" id="PF02225">
    <property type="entry name" value="PA"/>
    <property type="match status" value="1"/>
</dbReference>
<keyword evidence="5" id="KW-0808">Transferase</keyword>
<evidence type="ECO:0000256" key="2">
    <source>
        <dbReference type="ARBA" id="ARBA00004992"/>
    </source>
</evidence>
<evidence type="ECO:0000256" key="13">
    <source>
        <dbReference type="ARBA" id="ARBA00023180"/>
    </source>
</evidence>
<dbReference type="GO" id="GO:0005509">
    <property type="term" value="F:calcium ion binding"/>
    <property type="evidence" value="ECO:0007669"/>
    <property type="project" value="InterPro"/>
</dbReference>
<feature type="active site" evidence="14">
    <location>
        <position position="539"/>
    </location>
</feature>
<evidence type="ECO:0000256" key="9">
    <source>
        <dbReference type="ARBA" id="ARBA00022777"/>
    </source>
</evidence>
<dbReference type="Pfam" id="PF01532">
    <property type="entry name" value="Glyco_hydro_47"/>
    <property type="match status" value="1"/>
</dbReference>
<dbReference type="InterPro" id="IPR044674">
    <property type="entry name" value="EDEM1/2/3"/>
</dbReference>
<keyword evidence="8" id="KW-0547">Nucleotide-binding</keyword>
<keyword evidence="13" id="KW-0325">Glycoprotein</keyword>
<evidence type="ECO:0000256" key="10">
    <source>
        <dbReference type="ARBA" id="ARBA00022824"/>
    </source>
</evidence>
<keyword evidence="11" id="KW-0067">ATP-binding</keyword>
<dbReference type="SUPFAM" id="SSF52025">
    <property type="entry name" value="PA domain"/>
    <property type="match status" value="1"/>
</dbReference>
<dbReference type="Proteomes" id="UP000285060">
    <property type="component" value="Unassembled WGS sequence"/>
</dbReference>
<evidence type="ECO:0000256" key="15">
    <source>
        <dbReference type="PIRSR" id="PIRSR601382-2"/>
    </source>
</evidence>
<evidence type="ECO:0000259" key="19">
    <source>
        <dbReference type="PROSITE" id="PS51914"/>
    </source>
</evidence>
<keyword evidence="10" id="KW-0256">Endoplasmic reticulum</keyword>
<feature type="compositionally biased region" description="Low complexity" evidence="17">
    <location>
        <begin position="1068"/>
        <end position="1080"/>
    </location>
</feature>
<dbReference type="InterPro" id="IPR003137">
    <property type="entry name" value="PA_domain"/>
</dbReference>
<evidence type="ECO:0000256" key="8">
    <source>
        <dbReference type="ARBA" id="ARBA00022741"/>
    </source>
</evidence>
<evidence type="ECO:0000256" key="16">
    <source>
        <dbReference type="RuleBase" id="RU361193"/>
    </source>
</evidence>
<dbReference type="GO" id="GO:0006233">
    <property type="term" value="P:dTDP biosynthetic process"/>
    <property type="evidence" value="ECO:0007669"/>
    <property type="project" value="InterPro"/>
</dbReference>
<dbReference type="VEuPathDB" id="FungiDB:H310_02571"/>
<feature type="chain" id="PRO_5019323947" description="alpha-1,2-Mannosidase" evidence="18">
    <location>
        <begin position="22"/>
        <end position="1532"/>
    </location>
</feature>
<dbReference type="GO" id="GO:1904380">
    <property type="term" value="P:endoplasmic reticulum mannose trimming"/>
    <property type="evidence" value="ECO:0007669"/>
    <property type="project" value="InterPro"/>
</dbReference>
<comment type="cofactor">
    <cofactor evidence="15">
        <name>Ca(2+)</name>
        <dbReference type="ChEBI" id="CHEBI:29108"/>
    </cofactor>
</comment>
<dbReference type="InterPro" id="IPR036026">
    <property type="entry name" value="Seven-hairpin_glycosidases"/>
</dbReference>
<dbReference type="Gene3D" id="1.50.10.10">
    <property type="match status" value="1"/>
</dbReference>
<dbReference type="InterPro" id="IPR018095">
    <property type="entry name" value="Thymidylate_kin_CS"/>
</dbReference>
<dbReference type="GO" id="GO:0005524">
    <property type="term" value="F:ATP binding"/>
    <property type="evidence" value="ECO:0007669"/>
    <property type="project" value="UniProtKB-KW"/>
</dbReference>
<dbReference type="Pfam" id="PF02223">
    <property type="entry name" value="Thymidylate_kin"/>
    <property type="match status" value="1"/>
</dbReference>
<dbReference type="CDD" id="cd01672">
    <property type="entry name" value="TMPK"/>
    <property type="match status" value="1"/>
</dbReference>
<proteinExistence type="inferred from homology"/>
<evidence type="ECO:0000256" key="11">
    <source>
        <dbReference type="ARBA" id="ARBA00022840"/>
    </source>
</evidence>
<dbReference type="InterPro" id="IPR046450">
    <property type="entry name" value="PA_dom_sf"/>
</dbReference>
<feature type="active site" description="Proton donor" evidence="14">
    <location>
        <position position="279"/>
    </location>
</feature>
<dbReference type="GO" id="GO:0016020">
    <property type="term" value="C:membrane"/>
    <property type="evidence" value="ECO:0007669"/>
    <property type="project" value="InterPro"/>
</dbReference>
<keyword evidence="6" id="KW-0545">Nucleotide biosynthesis</keyword>
<dbReference type="InterPro" id="IPR018094">
    <property type="entry name" value="Thymidylate_kinase"/>
</dbReference>
<dbReference type="FunFam" id="3.40.50.300:FF:000679">
    <property type="entry name" value="Thymidylate kinase"/>
    <property type="match status" value="1"/>
</dbReference>
<feature type="compositionally biased region" description="Polar residues" evidence="17">
    <location>
        <begin position="690"/>
        <end position="701"/>
    </location>
</feature>
<accession>A0A418ALW8</accession>
<protein>
    <recommendedName>
        <fullName evidence="16">alpha-1,2-Mannosidase</fullName>
        <ecNumber evidence="16">3.2.1.-</ecNumber>
    </recommendedName>
</protein>
<evidence type="ECO:0000256" key="6">
    <source>
        <dbReference type="ARBA" id="ARBA00022727"/>
    </source>
</evidence>
<comment type="pathway">
    <text evidence="2">Pyrimidine metabolism; dTTP biosynthesis.</text>
</comment>
<dbReference type="GO" id="GO:0005975">
    <property type="term" value="P:carbohydrate metabolic process"/>
    <property type="evidence" value="ECO:0007669"/>
    <property type="project" value="InterPro"/>
</dbReference>
<dbReference type="Gene3D" id="3.50.30.30">
    <property type="match status" value="1"/>
</dbReference>
<comment type="caution">
    <text evidence="20">The sequence shown here is derived from an EMBL/GenBank/DDBJ whole genome shotgun (WGS) entry which is preliminary data.</text>
</comment>
<keyword evidence="7 18" id="KW-0732">Signal</keyword>
<keyword evidence="12" id="KW-1015">Disulfide bond</keyword>
<evidence type="ECO:0000256" key="3">
    <source>
        <dbReference type="ARBA" id="ARBA00007658"/>
    </source>
</evidence>
<dbReference type="InterPro" id="IPR012913">
    <property type="entry name" value="OS9-like_dom"/>
</dbReference>
<dbReference type="VEuPathDB" id="FungiDB:H310_02573"/>
<keyword evidence="16" id="KW-0326">Glycosidase</keyword>
<dbReference type="Gene3D" id="2.70.130.10">
    <property type="entry name" value="Mannose-6-phosphate receptor binding domain"/>
    <property type="match status" value="1"/>
</dbReference>
<keyword evidence="15" id="KW-0106">Calcium</keyword>
<evidence type="ECO:0000256" key="5">
    <source>
        <dbReference type="ARBA" id="ARBA00022679"/>
    </source>
</evidence>
<feature type="region of interest" description="Disordered" evidence="17">
    <location>
        <begin position="1063"/>
        <end position="1140"/>
    </location>
</feature>
<feature type="signal peptide" evidence="18">
    <location>
        <begin position="1"/>
        <end position="21"/>
    </location>
</feature>
<feature type="active site" description="Proton donor" evidence="14">
    <location>
        <position position="517"/>
    </location>
</feature>
<dbReference type="InterPro" id="IPR001382">
    <property type="entry name" value="Glyco_hydro_47"/>
</dbReference>
<feature type="active site" evidence="14">
    <location>
        <position position="420"/>
    </location>
</feature>
<comment type="similarity">
    <text evidence="3 16">Belongs to the glycosyl hydrolase 47 family.</text>
</comment>
<name>A0A418ALW8_9STRA</name>
<evidence type="ECO:0000256" key="4">
    <source>
        <dbReference type="ARBA" id="ARBA00009776"/>
    </source>
</evidence>
<dbReference type="PROSITE" id="PS51914">
    <property type="entry name" value="MRH"/>
    <property type="match status" value="1"/>
</dbReference>
<dbReference type="SUPFAM" id="SSF48225">
    <property type="entry name" value="Seven-hairpin glycosidases"/>
    <property type="match status" value="1"/>
</dbReference>
<dbReference type="Pfam" id="PF07915">
    <property type="entry name" value="PRKCSH"/>
    <property type="match status" value="1"/>
</dbReference>
<dbReference type="PROSITE" id="PS01331">
    <property type="entry name" value="THYMIDYLATE_KINASE"/>
    <property type="match status" value="1"/>
</dbReference>
<dbReference type="InterPro" id="IPR009011">
    <property type="entry name" value="Man6P_isomerase_rcpt-bd_dom_sf"/>
</dbReference>
<comment type="similarity">
    <text evidence="4">Belongs to the thymidylate kinase family.</text>
</comment>
<keyword evidence="16" id="KW-0378">Hydrolase</keyword>